<evidence type="ECO:0000313" key="2">
    <source>
        <dbReference type="EMBL" id="RVX02481.1"/>
    </source>
</evidence>
<dbReference type="Proteomes" id="UP000288805">
    <property type="component" value="Unassembled WGS sequence"/>
</dbReference>
<gene>
    <name evidence="2" type="ORF">CK203_031197</name>
</gene>
<feature type="region of interest" description="Disordered" evidence="1">
    <location>
        <begin position="114"/>
        <end position="157"/>
    </location>
</feature>
<evidence type="ECO:0000256" key="1">
    <source>
        <dbReference type="SAM" id="MobiDB-lite"/>
    </source>
</evidence>
<protein>
    <submittedName>
        <fullName evidence="2">Uncharacterized protein</fullName>
    </submittedName>
</protein>
<dbReference type="EMBL" id="QGNW01000070">
    <property type="protein sequence ID" value="RVX02481.1"/>
    <property type="molecule type" value="Genomic_DNA"/>
</dbReference>
<feature type="compositionally biased region" description="Low complexity" evidence="1">
    <location>
        <begin position="129"/>
        <end position="152"/>
    </location>
</feature>
<proteinExistence type="predicted"/>
<sequence>MSLRVPRFLIPINSEAPHFWVTFWLSPTLEFSSPGCSFAITALSTDCSFFLSSSSITNFPSKDLFSSKERFSLDFSKERRGHLVEWMEKTSFARLNKLFEIDVVDSVVRPPTQRNKKYVTRPVQRARTPSLASPSSSSSSSSSSSLSSSSSSNKPEARVGRLVSPIICEEEEMTSNLRVGFCERKRKCLSKSIVVNPSSLKKTYPKPTIDPLSKSILSTIVAVVTSNPNKKPSSIDDISYHEARKPFIVLENISEESFKCLPFSPHCLKTTYVPS</sequence>
<organism evidence="2 3">
    <name type="scientific">Vitis vinifera</name>
    <name type="common">Grape</name>
    <dbReference type="NCBI Taxonomy" id="29760"/>
    <lineage>
        <taxon>Eukaryota</taxon>
        <taxon>Viridiplantae</taxon>
        <taxon>Streptophyta</taxon>
        <taxon>Embryophyta</taxon>
        <taxon>Tracheophyta</taxon>
        <taxon>Spermatophyta</taxon>
        <taxon>Magnoliopsida</taxon>
        <taxon>eudicotyledons</taxon>
        <taxon>Gunneridae</taxon>
        <taxon>Pentapetalae</taxon>
        <taxon>rosids</taxon>
        <taxon>Vitales</taxon>
        <taxon>Vitaceae</taxon>
        <taxon>Viteae</taxon>
        <taxon>Vitis</taxon>
    </lineage>
</organism>
<dbReference type="AlphaFoldDB" id="A0A438J0I4"/>
<evidence type="ECO:0000313" key="3">
    <source>
        <dbReference type="Proteomes" id="UP000288805"/>
    </source>
</evidence>
<reference evidence="2 3" key="1">
    <citation type="journal article" date="2018" name="PLoS Genet.">
        <title>Population sequencing reveals clonal diversity and ancestral inbreeding in the grapevine cultivar Chardonnay.</title>
        <authorList>
            <person name="Roach M.J."/>
            <person name="Johnson D.L."/>
            <person name="Bohlmann J."/>
            <person name="van Vuuren H.J."/>
            <person name="Jones S.J."/>
            <person name="Pretorius I.S."/>
            <person name="Schmidt S.A."/>
            <person name="Borneman A.R."/>
        </authorList>
    </citation>
    <scope>NUCLEOTIDE SEQUENCE [LARGE SCALE GENOMIC DNA]</scope>
    <source>
        <strain evidence="3">cv. Chardonnay</strain>
        <tissue evidence="2">Leaf</tissue>
    </source>
</reference>
<comment type="caution">
    <text evidence="2">The sequence shown here is derived from an EMBL/GenBank/DDBJ whole genome shotgun (WGS) entry which is preliminary data.</text>
</comment>
<accession>A0A438J0I4</accession>
<name>A0A438J0I4_VITVI</name>